<dbReference type="GO" id="GO:0000139">
    <property type="term" value="C:Golgi membrane"/>
    <property type="evidence" value="ECO:0007669"/>
    <property type="project" value="UniProtKB-SubCell"/>
</dbReference>
<dbReference type="AlphaFoldDB" id="A0ABC8YN65"/>
<dbReference type="InterPro" id="IPR007657">
    <property type="entry name" value="Glycosyltransferase_61"/>
</dbReference>
<feature type="transmembrane region" description="Helical" evidence="7">
    <location>
        <begin position="25"/>
        <end position="44"/>
    </location>
</feature>
<proteinExistence type="predicted"/>
<dbReference type="InterPro" id="IPR049625">
    <property type="entry name" value="Glyco_transf_61_cat"/>
</dbReference>
<accession>A0ABC8YN65</accession>
<dbReference type="GO" id="GO:0016763">
    <property type="term" value="F:pentosyltransferase activity"/>
    <property type="evidence" value="ECO:0007669"/>
    <property type="project" value="UniProtKB-ARBA"/>
</dbReference>
<evidence type="ECO:0000313" key="9">
    <source>
        <dbReference type="EMBL" id="CAL4945490.1"/>
    </source>
</evidence>
<keyword evidence="7" id="KW-0812">Transmembrane</keyword>
<dbReference type="Pfam" id="PF04577">
    <property type="entry name" value="Glyco_transf_61"/>
    <property type="match status" value="1"/>
</dbReference>
<feature type="domain" description="Glycosyltransferase 61 catalytic" evidence="8">
    <location>
        <begin position="307"/>
        <end position="425"/>
    </location>
</feature>
<keyword evidence="10" id="KW-1185">Reference proteome</keyword>
<keyword evidence="5" id="KW-0325">Glycoprotein</keyword>
<comment type="subcellular location">
    <subcellularLocation>
        <location evidence="1">Golgi apparatus membrane</location>
        <topology evidence="1">Single-pass type II membrane protein</topology>
    </subcellularLocation>
</comment>
<organism evidence="9 10">
    <name type="scientific">Urochloa decumbens</name>
    <dbReference type="NCBI Taxonomy" id="240449"/>
    <lineage>
        <taxon>Eukaryota</taxon>
        <taxon>Viridiplantae</taxon>
        <taxon>Streptophyta</taxon>
        <taxon>Embryophyta</taxon>
        <taxon>Tracheophyta</taxon>
        <taxon>Spermatophyta</taxon>
        <taxon>Magnoliopsida</taxon>
        <taxon>Liliopsida</taxon>
        <taxon>Poales</taxon>
        <taxon>Poaceae</taxon>
        <taxon>PACMAD clade</taxon>
        <taxon>Panicoideae</taxon>
        <taxon>Panicodae</taxon>
        <taxon>Paniceae</taxon>
        <taxon>Melinidinae</taxon>
        <taxon>Urochloa</taxon>
    </lineage>
</organism>
<feature type="region of interest" description="Disordered" evidence="6">
    <location>
        <begin position="327"/>
        <end position="355"/>
    </location>
</feature>
<dbReference type="PANTHER" id="PTHR20961">
    <property type="entry name" value="GLYCOSYLTRANSFERASE"/>
    <property type="match status" value="1"/>
</dbReference>
<protein>
    <recommendedName>
        <fullName evidence="8">Glycosyltransferase 61 catalytic domain-containing protein</fullName>
    </recommendedName>
</protein>
<evidence type="ECO:0000313" key="10">
    <source>
        <dbReference type="Proteomes" id="UP001497457"/>
    </source>
</evidence>
<feature type="compositionally biased region" description="Low complexity" evidence="6">
    <location>
        <begin position="330"/>
        <end position="347"/>
    </location>
</feature>
<evidence type="ECO:0000256" key="2">
    <source>
        <dbReference type="ARBA" id="ARBA00004881"/>
    </source>
</evidence>
<reference evidence="9" key="1">
    <citation type="submission" date="2024-10" db="EMBL/GenBank/DDBJ databases">
        <authorList>
            <person name="Ryan C."/>
        </authorList>
    </citation>
    <scope>NUCLEOTIDE SEQUENCE [LARGE SCALE GENOMIC DNA]</scope>
</reference>
<sequence length="540" mass="59439">MASSKVAGVPKGLAAMEDAKKGSRWGFVQFFFVLSVVLCVLLYAPRAFLLAPRGVGDVFGFFTANSSSFSSKGTPPSPPLLRQRVVGSGSTAEEDDDGRRLVLDNEVHSLCSSMRDQTICCDRSSVHTDVCFMSGDVRTDAASLSLLLFPPAAGQQHSSATTNGSEERVRPYPRKWERLIMEKIPEVKLRLARPEEAAEPRRCDVRHDAPLLVMSAGGYTGNLFHAFNDGLLPAWVTSQHLRRRVVLGVLSYNPWWAGTFSEIISGLSDHHVVDLLHDKRTHCFPGAIVGTRFHGILLVDPARLRDNKTIADFNHLLAEAYDDDKKKPTTKAAAEGTRPAPETTTTHEPPRRPRLGIVSRKGTRVIENQAAVAALATSVGFDVEVLETANGLPLSAWYASVSSYDALVGVHGADLTKFLFLRPGRASLTQIAPLGVSPIAMECFGVPAARMGILYEQYEVAGRESSLARRYAADDEVVADPEKAKRSKGWGFVARVYLGGQNVTLDLGRFRDTLTRMHAHAMLQRRRRLEEEEITRPRRR</sequence>
<keyword evidence="7" id="KW-0472">Membrane</keyword>
<evidence type="ECO:0000256" key="6">
    <source>
        <dbReference type="SAM" id="MobiDB-lite"/>
    </source>
</evidence>
<dbReference type="EMBL" id="OZ075127">
    <property type="protein sequence ID" value="CAL4945490.1"/>
    <property type="molecule type" value="Genomic_DNA"/>
</dbReference>
<comment type="pathway">
    <text evidence="2">Glycan metabolism.</text>
</comment>
<evidence type="ECO:0000256" key="5">
    <source>
        <dbReference type="ARBA" id="ARBA00023180"/>
    </source>
</evidence>
<evidence type="ECO:0000256" key="7">
    <source>
        <dbReference type="SAM" id="Phobius"/>
    </source>
</evidence>
<evidence type="ECO:0000256" key="3">
    <source>
        <dbReference type="ARBA" id="ARBA00022676"/>
    </source>
</evidence>
<gene>
    <name evidence="9" type="ORF">URODEC1_LOCUS35497</name>
</gene>
<keyword evidence="3" id="KW-0328">Glycosyltransferase</keyword>
<dbReference type="Proteomes" id="UP001497457">
    <property type="component" value="Chromosome 17b"/>
</dbReference>
<evidence type="ECO:0000259" key="8">
    <source>
        <dbReference type="Pfam" id="PF04577"/>
    </source>
</evidence>
<keyword evidence="4" id="KW-0808">Transferase</keyword>
<evidence type="ECO:0000256" key="1">
    <source>
        <dbReference type="ARBA" id="ARBA00004323"/>
    </source>
</evidence>
<evidence type="ECO:0000256" key="4">
    <source>
        <dbReference type="ARBA" id="ARBA00022679"/>
    </source>
</evidence>
<feature type="region of interest" description="Disordered" evidence="6">
    <location>
        <begin position="68"/>
        <end position="98"/>
    </location>
</feature>
<name>A0ABC8YN65_9POAL</name>
<dbReference type="PANTHER" id="PTHR20961:SF142">
    <property type="entry name" value="OS01G0956200 PROTEIN"/>
    <property type="match status" value="1"/>
</dbReference>
<keyword evidence="7" id="KW-1133">Transmembrane helix</keyword>